<sequence length="259" mass="30904">MQKLLPTKDTQVYKRHTKEYFRPKTSLSTSESCGFFTSMGEGKKMITKPDGIRKYVWLACLMGLFITGILSLDCNSLNVRLRRVTWQNLQLLSRMSNSFPIECLQERKAFELPQEILSYTQPLKKNIKEAFYEMSKQAFHIFTQDTFQSTWEEKHLRQVQIGLDHQLQYLEQCLEEEEEENEDTREREELLSAGEETLRKPSGAPVLQLGNLDLRRYFNRIDRFLKDKKHSHCAWEIVRVEIRRCFYFFQKLTALLRRR</sequence>
<feature type="coiled-coil region" evidence="7">
    <location>
        <begin position="167"/>
        <end position="194"/>
    </location>
</feature>
<keyword evidence="7" id="KW-0175">Coiled coil</keyword>
<evidence type="ECO:0000256" key="7">
    <source>
        <dbReference type="SAM" id="Coils"/>
    </source>
</evidence>
<dbReference type="GO" id="GO:0009891">
    <property type="term" value="P:positive regulation of biosynthetic process"/>
    <property type="evidence" value="ECO:0007669"/>
    <property type="project" value="UniProtKB-ARBA"/>
</dbReference>
<dbReference type="AlphaFoldDB" id="A0A6P3II99"/>
<keyword evidence="8" id="KW-0472">Membrane</keyword>
<name>A0A6P3II99_BISBB</name>
<dbReference type="InterPro" id="IPR009079">
    <property type="entry name" value="4_helix_cytokine-like_core"/>
</dbReference>
<comment type="similarity">
    <text evidence="6">Belongs to the alpha/beta interferon family.</text>
</comment>
<keyword evidence="8" id="KW-0812">Transmembrane</keyword>
<keyword evidence="4 6" id="KW-0051">Antiviral defense</keyword>
<dbReference type="RefSeq" id="XP_010851639.1">
    <property type="nucleotide sequence ID" value="XM_010853337.1"/>
</dbReference>
<reference evidence="10" key="1">
    <citation type="submission" date="2025-08" db="UniProtKB">
        <authorList>
            <consortium name="RefSeq"/>
        </authorList>
    </citation>
    <scope>IDENTIFICATION</scope>
    <source>
        <tissue evidence="10">Blood</tissue>
    </source>
</reference>
<dbReference type="Proteomes" id="UP000515208">
    <property type="component" value="Unplaced"/>
</dbReference>
<keyword evidence="8" id="KW-1133">Transmembrane helix</keyword>
<dbReference type="GO" id="GO:0005126">
    <property type="term" value="F:cytokine receptor binding"/>
    <property type="evidence" value="ECO:0007669"/>
    <property type="project" value="InterPro"/>
</dbReference>
<dbReference type="GO" id="GO:0005615">
    <property type="term" value="C:extracellular space"/>
    <property type="evidence" value="ECO:0007669"/>
    <property type="project" value="UniProtKB-KW"/>
</dbReference>
<evidence type="ECO:0000256" key="5">
    <source>
        <dbReference type="ARBA" id="ARBA00023157"/>
    </source>
</evidence>
<dbReference type="PANTHER" id="PTHR11691">
    <property type="entry name" value="TYPE I INTERFERON"/>
    <property type="match status" value="1"/>
</dbReference>
<dbReference type="FunFam" id="1.20.1250.10:FF:000044">
    <property type="entry name" value="Interferon kappa"/>
    <property type="match status" value="1"/>
</dbReference>
<accession>A0A6P3II99</accession>
<keyword evidence="3" id="KW-0964">Secreted</keyword>
<dbReference type="OrthoDB" id="8922121at2759"/>
<dbReference type="SUPFAM" id="SSF47266">
    <property type="entry name" value="4-helical cytokines"/>
    <property type="match status" value="1"/>
</dbReference>
<dbReference type="GO" id="GO:0051607">
    <property type="term" value="P:defense response to virus"/>
    <property type="evidence" value="ECO:0007669"/>
    <property type="project" value="UniProtKB-KW"/>
</dbReference>
<evidence type="ECO:0000256" key="8">
    <source>
        <dbReference type="SAM" id="Phobius"/>
    </source>
</evidence>
<evidence type="ECO:0000256" key="3">
    <source>
        <dbReference type="ARBA" id="ARBA00022525"/>
    </source>
</evidence>
<dbReference type="CTD" id="56832"/>
<evidence type="ECO:0000256" key="4">
    <source>
        <dbReference type="ARBA" id="ARBA00023118"/>
    </source>
</evidence>
<comment type="subcellular location">
    <subcellularLocation>
        <location evidence="1">Secreted</location>
    </subcellularLocation>
</comment>
<protein>
    <submittedName>
        <fullName evidence="10">Interferon kappa</fullName>
    </submittedName>
</protein>
<evidence type="ECO:0000313" key="9">
    <source>
        <dbReference type="Proteomes" id="UP000515208"/>
    </source>
</evidence>
<evidence type="ECO:0000256" key="6">
    <source>
        <dbReference type="RuleBase" id="RU000436"/>
    </source>
</evidence>
<dbReference type="GeneID" id="104998257"/>
<evidence type="ECO:0000313" key="10">
    <source>
        <dbReference type="RefSeq" id="XP_010851639.1"/>
    </source>
</evidence>
<dbReference type="PANTHER" id="PTHR11691:SF6">
    <property type="entry name" value="INTERFERON KAPPA"/>
    <property type="match status" value="1"/>
</dbReference>
<organism evidence="9 10">
    <name type="scientific">Bison bison bison</name>
    <name type="common">North American plains bison</name>
    <dbReference type="NCBI Taxonomy" id="43346"/>
    <lineage>
        <taxon>Eukaryota</taxon>
        <taxon>Metazoa</taxon>
        <taxon>Chordata</taxon>
        <taxon>Craniata</taxon>
        <taxon>Vertebrata</taxon>
        <taxon>Euteleostomi</taxon>
        <taxon>Mammalia</taxon>
        <taxon>Eutheria</taxon>
        <taxon>Laurasiatheria</taxon>
        <taxon>Artiodactyla</taxon>
        <taxon>Ruminantia</taxon>
        <taxon>Pecora</taxon>
        <taxon>Bovidae</taxon>
        <taxon>Bovinae</taxon>
        <taxon>Bison</taxon>
    </lineage>
</organism>
<dbReference type="InterPro" id="IPR000471">
    <property type="entry name" value="Interferon_alpha/beta/delta"/>
</dbReference>
<proteinExistence type="inferred from homology"/>
<dbReference type="Gene3D" id="1.20.1250.10">
    <property type="match status" value="1"/>
</dbReference>
<keyword evidence="9" id="KW-1185">Reference proteome</keyword>
<feature type="transmembrane region" description="Helical" evidence="8">
    <location>
        <begin position="55"/>
        <end position="72"/>
    </location>
</feature>
<dbReference type="SMART" id="SM00076">
    <property type="entry name" value="IFabd"/>
    <property type="match status" value="1"/>
</dbReference>
<gene>
    <name evidence="10" type="primary">IFNK</name>
</gene>
<evidence type="ECO:0000256" key="1">
    <source>
        <dbReference type="ARBA" id="ARBA00004613"/>
    </source>
</evidence>
<keyword evidence="2 6" id="KW-0202">Cytokine</keyword>
<dbReference type="GO" id="GO:0005125">
    <property type="term" value="F:cytokine activity"/>
    <property type="evidence" value="ECO:0007669"/>
    <property type="project" value="UniProtKB-KW"/>
</dbReference>
<dbReference type="Pfam" id="PF00143">
    <property type="entry name" value="Interferon"/>
    <property type="match status" value="1"/>
</dbReference>
<evidence type="ECO:0000256" key="2">
    <source>
        <dbReference type="ARBA" id="ARBA00022514"/>
    </source>
</evidence>
<keyword evidence="5" id="KW-1015">Disulfide bond</keyword>
<dbReference type="PROSITE" id="PS00252">
    <property type="entry name" value="INTERFERON_A_B_D"/>
    <property type="match status" value="1"/>
</dbReference>
<dbReference type="KEGG" id="bbis:104998257"/>